<comment type="caution">
    <text evidence="2">The sequence shown here is derived from an EMBL/GenBank/DDBJ whole genome shotgun (WGS) entry which is preliminary data.</text>
</comment>
<protein>
    <submittedName>
        <fullName evidence="2">Uncharacterized protein</fullName>
    </submittedName>
</protein>
<dbReference type="EMBL" id="BART01032274">
    <property type="protein sequence ID" value="GAH09201.1"/>
    <property type="molecule type" value="Genomic_DNA"/>
</dbReference>
<accession>X1CLB3</accession>
<dbReference type="AlphaFoldDB" id="X1CLB3"/>
<keyword evidence="1" id="KW-1133">Transmembrane helix</keyword>
<gene>
    <name evidence="2" type="ORF">S01H4_55829</name>
</gene>
<keyword evidence="1" id="KW-0472">Membrane</keyword>
<evidence type="ECO:0000256" key="1">
    <source>
        <dbReference type="SAM" id="Phobius"/>
    </source>
</evidence>
<feature type="non-terminal residue" evidence="2">
    <location>
        <position position="105"/>
    </location>
</feature>
<sequence length="105" mass="11476">MITKIFFTMLVIIVVGMIFKSQNQGKAAATESQKAANEKPDKTASLAPKTVAYLLIGLLIVVSGVVGYFSWSDSNQVVTLRVINAGGTLSEYQAYRKDIRGREFT</sequence>
<feature type="transmembrane region" description="Helical" evidence="1">
    <location>
        <begin position="51"/>
        <end position="71"/>
    </location>
</feature>
<reference evidence="2" key="1">
    <citation type="journal article" date="2014" name="Front. Microbiol.">
        <title>High frequency of phylogenetically diverse reductive dehalogenase-homologous genes in deep subseafloor sedimentary metagenomes.</title>
        <authorList>
            <person name="Kawai M."/>
            <person name="Futagami T."/>
            <person name="Toyoda A."/>
            <person name="Takaki Y."/>
            <person name="Nishi S."/>
            <person name="Hori S."/>
            <person name="Arai W."/>
            <person name="Tsubouchi T."/>
            <person name="Morono Y."/>
            <person name="Uchiyama I."/>
            <person name="Ito T."/>
            <person name="Fujiyama A."/>
            <person name="Inagaki F."/>
            <person name="Takami H."/>
        </authorList>
    </citation>
    <scope>NUCLEOTIDE SEQUENCE</scope>
    <source>
        <strain evidence="2">Expedition CK06-06</strain>
    </source>
</reference>
<organism evidence="2">
    <name type="scientific">marine sediment metagenome</name>
    <dbReference type="NCBI Taxonomy" id="412755"/>
    <lineage>
        <taxon>unclassified sequences</taxon>
        <taxon>metagenomes</taxon>
        <taxon>ecological metagenomes</taxon>
    </lineage>
</organism>
<proteinExistence type="predicted"/>
<name>X1CLB3_9ZZZZ</name>
<evidence type="ECO:0000313" key="2">
    <source>
        <dbReference type="EMBL" id="GAH09201.1"/>
    </source>
</evidence>
<keyword evidence="1" id="KW-0812">Transmembrane</keyword>